<dbReference type="Gene3D" id="3.30.70.240">
    <property type="match status" value="1"/>
</dbReference>
<dbReference type="SMART" id="SM00889">
    <property type="entry name" value="EFG_IV"/>
    <property type="match status" value="1"/>
</dbReference>
<dbReference type="SUPFAM" id="SSF54980">
    <property type="entry name" value="EF-G C-terminal domain-like"/>
    <property type="match status" value="1"/>
</dbReference>
<dbReference type="InterPro" id="IPR014721">
    <property type="entry name" value="Ribsml_uS5_D2-typ_fold_subgr"/>
</dbReference>
<dbReference type="InterPro" id="IPR020568">
    <property type="entry name" value="Ribosomal_Su5_D2-typ_SF"/>
</dbReference>
<dbReference type="EMBL" id="ASPP01019862">
    <property type="protein sequence ID" value="ETO14683.1"/>
    <property type="molecule type" value="Genomic_DNA"/>
</dbReference>
<keyword evidence="8" id="KW-1185">Reference proteome</keyword>
<gene>
    <name evidence="7" type="ORF">RFI_22687</name>
</gene>
<protein>
    <recommendedName>
        <fullName evidence="1">Elongation factor 2</fullName>
    </recommendedName>
</protein>
<name>X6MKZ1_RETFI</name>
<dbReference type="PANTHER" id="PTHR42908:SF3">
    <property type="entry name" value="ELONGATION FACTOR-LIKE GTPASE 1"/>
    <property type="match status" value="1"/>
</dbReference>
<evidence type="ECO:0000259" key="5">
    <source>
        <dbReference type="SMART" id="SM00838"/>
    </source>
</evidence>
<dbReference type="SUPFAM" id="SSF54211">
    <property type="entry name" value="Ribosomal protein S5 domain 2-like"/>
    <property type="match status" value="1"/>
</dbReference>
<evidence type="ECO:0000313" key="7">
    <source>
        <dbReference type="EMBL" id="ETO14683.1"/>
    </source>
</evidence>
<feature type="domain" description="Translation elongation factor EFG/EF2" evidence="6">
    <location>
        <begin position="30"/>
        <end position="150"/>
    </location>
</feature>
<dbReference type="OrthoDB" id="364892at2759"/>
<dbReference type="GO" id="GO:1990904">
    <property type="term" value="C:ribonucleoprotein complex"/>
    <property type="evidence" value="ECO:0007669"/>
    <property type="project" value="TreeGrafter"/>
</dbReference>
<dbReference type="CDD" id="cd01681">
    <property type="entry name" value="aeEF2_snRNP_like_IV"/>
    <property type="match status" value="1"/>
</dbReference>
<sequence length="271" mass="30290">MLGKGSKQVQSLVHVGDSFDEVFVKGIETEDIRTEEITNMKVFARDLEDKYLWNVGEARKVWTFGCPPDGIANVLVDLTKGVQYVHEIRDSVTAGFMHATRSGVLCDNPLRGVRFNLESVTLHSDAIHRGAGQIIPCAKRVCYACQLASGPRLMEPVYLVEIVAPPDVQGGVINTLHSRRAEIEQIQERPGTKLLVVQAQLPVMESFGFTTLLSQSTGGKAVFQMKFSQWKLMPGNPMEEGTYAYRVLLQTRKWKGLKEELPVFSDYCDKL</sequence>
<accession>X6MKZ1</accession>
<dbReference type="Proteomes" id="UP000023152">
    <property type="component" value="Unassembled WGS sequence"/>
</dbReference>
<dbReference type="AlphaFoldDB" id="X6MKZ1"/>
<keyword evidence="3" id="KW-0547">Nucleotide-binding</keyword>
<feature type="domain" description="Elongation factor EFG" evidence="5">
    <location>
        <begin position="152"/>
        <end position="241"/>
    </location>
</feature>
<dbReference type="PANTHER" id="PTHR42908">
    <property type="entry name" value="TRANSLATION ELONGATION FACTOR-RELATED"/>
    <property type="match status" value="1"/>
</dbReference>
<dbReference type="InterPro" id="IPR005517">
    <property type="entry name" value="Transl_elong_EFG/EF2_IV"/>
</dbReference>
<dbReference type="Gene3D" id="3.30.230.10">
    <property type="match status" value="1"/>
</dbReference>
<keyword evidence="4" id="KW-0342">GTP-binding</keyword>
<evidence type="ECO:0000259" key="6">
    <source>
        <dbReference type="SMART" id="SM00889"/>
    </source>
</evidence>
<dbReference type="Pfam" id="PF00679">
    <property type="entry name" value="EFG_C"/>
    <property type="match status" value="1"/>
</dbReference>
<evidence type="ECO:0000313" key="8">
    <source>
        <dbReference type="Proteomes" id="UP000023152"/>
    </source>
</evidence>
<dbReference type="SMART" id="SM00838">
    <property type="entry name" value="EFG_C"/>
    <property type="match status" value="1"/>
</dbReference>
<evidence type="ECO:0000256" key="1">
    <source>
        <dbReference type="ARBA" id="ARBA00017891"/>
    </source>
</evidence>
<proteinExistence type="predicted"/>
<organism evidence="7 8">
    <name type="scientific">Reticulomyxa filosa</name>
    <dbReference type="NCBI Taxonomy" id="46433"/>
    <lineage>
        <taxon>Eukaryota</taxon>
        <taxon>Sar</taxon>
        <taxon>Rhizaria</taxon>
        <taxon>Retaria</taxon>
        <taxon>Foraminifera</taxon>
        <taxon>Monothalamids</taxon>
        <taxon>Reticulomyxidae</taxon>
        <taxon>Reticulomyxa</taxon>
    </lineage>
</organism>
<dbReference type="InterPro" id="IPR000640">
    <property type="entry name" value="EFG_V-like"/>
</dbReference>
<keyword evidence="2" id="KW-0963">Cytoplasm</keyword>
<comment type="caution">
    <text evidence="7">The sequence shown here is derived from an EMBL/GenBank/DDBJ whole genome shotgun (WGS) entry which is preliminary data.</text>
</comment>
<reference evidence="7 8" key="1">
    <citation type="journal article" date="2013" name="Curr. Biol.">
        <title>The Genome of the Foraminiferan Reticulomyxa filosa.</title>
        <authorList>
            <person name="Glockner G."/>
            <person name="Hulsmann N."/>
            <person name="Schleicher M."/>
            <person name="Noegel A.A."/>
            <person name="Eichinger L."/>
            <person name="Gallinger C."/>
            <person name="Pawlowski J."/>
            <person name="Sierra R."/>
            <person name="Euteneuer U."/>
            <person name="Pillet L."/>
            <person name="Moustafa A."/>
            <person name="Platzer M."/>
            <person name="Groth M."/>
            <person name="Szafranski K."/>
            <person name="Schliwa M."/>
        </authorList>
    </citation>
    <scope>NUCLEOTIDE SEQUENCE [LARGE SCALE GENOMIC DNA]</scope>
</reference>
<evidence type="ECO:0000256" key="3">
    <source>
        <dbReference type="ARBA" id="ARBA00022741"/>
    </source>
</evidence>
<dbReference type="CDD" id="cd04096">
    <property type="entry name" value="eEF2_snRNP_like_C"/>
    <property type="match status" value="1"/>
</dbReference>
<dbReference type="GO" id="GO:0005829">
    <property type="term" value="C:cytosol"/>
    <property type="evidence" value="ECO:0007669"/>
    <property type="project" value="TreeGrafter"/>
</dbReference>
<dbReference type="GO" id="GO:0003746">
    <property type="term" value="F:translation elongation factor activity"/>
    <property type="evidence" value="ECO:0007669"/>
    <property type="project" value="TreeGrafter"/>
</dbReference>
<evidence type="ECO:0000256" key="4">
    <source>
        <dbReference type="ARBA" id="ARBA00023134"/>
    </source>
</evidence>
<dbReference type="InterPro" id="IPR035647">
    <property type="entry name" value="EFG_III/V"/>
</dbReference>
<dbReference type="OMA" id="PCYLADI"/>
<dbReference type="GO" id="GO:0003924">
    <property type="term" value="F:GTPase activity"/>
    <property type="evidence" value="ECO:0007669"/>
    <property type="project" value="TreeGrafter"/>
</dbReference>
<evidence type="ECO:0000256" key="2">
    <source>
        <dbReference type="ARBA" id="ARBA00022490"/>
    </source>
</evidence>
<dbReference type="GO" id="GO:0005525">
    <property type="term" value="F:GTP binding"/>
    <property type="evidence" value="ECO:0007669"/>
    <property type="project" value="UniProtKB-KW"/>
</dbReference>
<dbReference type="Pfam" id="PF03764">
    <property type="entry name" value="EFG_IV"/>
    <property type="match status" value="1"/>
</dbReference>